<protein>
    <submittedName>
        <fullName evidence="2">Uncharacterized protein</fullName>
    </submittedName>
</protein>
<accession>A0A4Z1EW45</accession>
<organism evidence="2 3">
    <name type="scientific">Botrytis paeoniae</name>
    <dbReference type="NCBI Taxonomy" id="278948"/>
    <lineage>
        <taxon>Eukaryota</taxon>
        <taxon>Fungi</taxon>
        <taxon>Dikarya</taxon>
        <taxon>Ascomycota</taxon>
        <taxon>Pezizomycotina</taxon>
        <taxon>Leotiomycetes</taxon>
        <taxon>Helotiales</taxon>
        <taxon>Sclerotiniaceae</taxon>
        <taxon>Botrytis</taxon>
    </lineage>
</organism>
<reference evidence="2 3" key="1">
    <citation type="submission" date="2017-12" db="EMBL/GenBank/DDBJ databases">
        <title>Comparative genomics of Botrytis spp.</title>
        <authorList>
            <person name="Valero-Jimenez C.A."/>
            <person name="Tapia P."/>
            <person name="Veloso J."/>
            <person name="Silva-Moreno E."/>
            <person name="Staats M."/>
            <person name="Valdes J.H."/>
            <person name="Van Kan J.A.L."/>
        </authorList>
    </citation>
    <scope>NUCLEOTIDE SEQUENCE [LARGE SCALE GENOMIC DNA]</scope>
    <source>
        <strain evidence="2 3">Bp0003</strain>
    </source>
</reference>
<dbReference type="Proteomes" id="UP000297910">
    <property type="component" value="Unassembled WGS sequence"/>
</dbReference>
<comment type="caution">
    <text evidence="2">The sequence shown here is derived from an EMBL/GenBank/DDBJ whole genome shotgun (WGS) entry which is preliminary data.</text>
</comment>
<gene>
    <name evidence="2" type="ORF">BPAE_0546g00010</name>
</gene>
<feature type="chain" id="PRO_5021285249" evidence="1">
    <location>
        <begin position="24"/>
        <end position="201"/>
    </location>
</feature>
<proteinExistence type="predicted"/>
<keyword evidence="1" id="KW-0732">Signal</keyword>
<dbReference type="AlphaFoldDB" id="A0A4Z1EW45"/>
<evidence type="ECO:0000313" key="3">
    <source>
        <dbReference type="Proteomes" id="UP000297910"/>
    </source>
</evidence>
<name>A0A4Z1EW45_9HELO</name>
<evidence type="ECO:0000256" key="1">
    <source>
        <dbReference type="SAM" id="SignalP"/>
    </source>
</evidence>
<feature type="signal peptide" evidence="1">
    <location>
        <begin position="1"/>
        <end position="23"/>
    </location>
</feature>
<keyword evidence="3" id="KW-1185">Reference proteome</keyword>
<sequence length="201" mass="23309">MDRMGRLMLLVLVQESTLMDADAYRSTPRLRFDESDIKFCYQGGCHRFCEPGVKEPDLNNPKLWVWHYPYNSIEQNEILTDPTIIYLNSVQQANIDNMPWDQNSTLWMDYLDDFWFKVDENELNQTFGANVTKQANFWPDFFGHRARIAEQYIAEISFNVNPVTVLPVVPTSKSTPHPSSSPLPPPPAFAAGICYFHLIEW</sequence>
<dbReference type="EMBL" id="PQXI01000544">
    <property type="protein sequence ID" value="TGO15710.1"/>
    <property type="molecule type" value="Genomic_DNA"/>
</dbReference>
<evidence type="ECO:0000313" key="2">
    <source>
        <dbReference type="EMBL" id="TGO15710.1"/>
    </source>
</evidence>